<sequence length="583" mass="65028">MADVFSADDQLPSYDVATTRDPVSVVAPFIRRRDLFNCSLVCRAWHDSVASELWGEPDSCFGFGEKNPLASFVLFFKALPGTLAHTRELVHTLNLERCLASIYTNLPDSWFSTLLILLPRLRRLLLPAISFLGHGSLLGKPSIKGDLPHQNLYHLNISNLTNTTSKSLVGLLTNLTPTLKVLDLSRTNSAGHPDVLRAIASQLQNIKSLKLRWLKLTDDAIAILARRIQVRVERLDFTGNLLTDGIAKDLLDWCFMPPEFEVAMDGNETQARRPAAHESDDEEDAEFGDEEEWMTAEKLQRREFRNLEVLVPDIFGNVPPSAARDKGLTHLHISNNRISSVGVCQLLNSTRLRTLDCGVLLDGNSLSSNDGQRAANDLITAIMFYGFRKLRNLRINQILVLDSPPGSQKQSLLDISKLPRLKTLALTGIPYSTSDERFVKSLNRFLDTLPGGNSNLKTIVLELMEPEAPEMGFYDLVSPVTDSDTIKFFEESKDDFSFFEDERDVPDGPSGSKSKYRSANSPGAYGESVDILDIVSKWRGRCQQQGKIWKGNIRILRDLGGAEVSERGIEGNRWSILVSESSL</sequence>
<dbReference type="PROSITE" id="PS51450">
    <property type="entry name" value="LRR"/>
    <property type="match status" value="1"/>
</dbReference>
<protein>
    <recommendedName>
        <fullName evidence="6">F-box domain-containing protein</fullName>
    </recommendedName>
</protein>
<evidence type="ECO:0000313" key="4">
    <source>
        <dbReference type="EMBL" id="KAK6539861.1"/>
    </source>
</evidence>
<proteinExistence type="predicted"/>
<gene>
    <name evidence="4" type="ORF">TWF694_008702</name>
</gene>
<evidence type="ECO:0000256" key="3">
    <source>
        <dbReference type="SAM" id="MobiDB-lite"/>
    </source>
</evidence>
<dbReference type="PANTHER" id="PTHR45617">
    <property type="entry name" value="LEUCINE RICH REPEAT FAMILY PROTEIN"/>
    <property type="match status" value="1"/>
</dbReference>
<evidence type="ECO:0000256" key="1">
    <source>
        <dbReference type="ARBA" id="ARBA00022614"/>
    </source>
</evidence>
<comment type="caution">
    <text evidence="4">The sequence shown here is derived from an EMBL/GenBank/DDBJ whole genome shotgun (WGS) entry which is preliminary data.</text>
</comment>
<keyword evidence="2" id="KW-0677">Repeat</keyword>
<evidence type="ECO:0008006" key="6">
    <source>
        <dbReference type="Google" id="ProtNLM"/>
    </source>
</evidence>
<dbReference type="InterPro" id="IPR032675">
    <property type="entry name" value="LRR_dom_sf"/>
</dbReference>
<organism evidence="4 5">
    <name type="scientific">Orbilia ellipsospora</name>
    <dbReference type="NCBI Taxonomy" id="2528407"/>
    <lineage>
        <taxon>Eukaryota</taxon>
        <taxon>Fungi</taxon>
        <taxon>Dikarya</taxon>
        <taxon>Ascomycota</taxon>
        <taxon>Pezizomycotina</taxon>
        <taxon>Orbiliomycetes</taxon>
        <taxon>Orbiliales</taxon>
        <taxon>Orbiliaceae</taxon>
        <taxon>Orbilia</taxon>
    </lineage>
</organism>
<name>A0AAV9XDX7_9PEZI</name>
<dbReference type="SUPFAM" id="SSF52047">
    <property type="entry name" value="RNI-like"/>
    <property type="match status" value="1"/>
</dbReference>
<dbReference type="AlphaFoldDB" id="A0AAV9XDX7"/>
<dbReference type="EMBL" id="JAVHJO010000005">
    <property type="protein sequence ID" value="KAK6539861.1"/>
    <property type="molecule type" value="Genomic_DNA"/>
</dbReference>
<dbReference type="Gene3D" id="3.80.10.10">
    <property type="entry name" value="Ribonuclease Inhibitor"/>
    <property type="match status" value="2"/>
</dbReference>
<keyword evidence="5" id="KW-1185">Reference proteome</keyword>
<feature type="region of interest" description="Disordered" evidence="3">
    <location>
        <begin position="500"/>
        <end position="524"/>
    </location>
</feature>
<dbReference type="InterPro" id="IPR001611">
    <property type="entry name" value="Leu-rich_rpt"/>
</dbReference>
<feature type="compositionally biased region" description="Polar residues" evidence="3">
    <location>
        <begin position="511"/>
        <end position="521"/>
    </location>
</feature>
<dbReference type="Proteomes" id="UP001365542">
    <property type="component" value="Unassembled WGS sequence"/>
</dbReference>
<feature type="region of interest" description="Disordered" evidence="3">
    <location>
        <begin position="267"/>
        <end position="289"/>
    </location>
</feature>
<accession>A0AAV9XDX7</accession>
<reference evidence="4 5" key="1">
    <citation type="submission" date="2019-10" db="EMBL/GenBank/DDBJ databases">
        <authorList>
            <person name="Palmer J.M."/>
        </authorList>
    </citation>
    <scope>NUCLEOTIDE SEQUENCE [LARGE SCALE GENOMIC DNA]</scope>
    <source>
        <strain evidence="4 5">TWF694</strain>
    </source>
</reference>
<evidence type="ECO:0000256" key="2">
    <source>
        <dbReference type="ARBA" id="ARBA00022737"/>
    </source>
</evidence>
<evidence type="ECO:0000313" key="5">
    <source>
        <dbReference type="Proteomes" id="UP001365542"/>
    </source>
</evidence>
<feature type="compositionally biased region" description="Acidic residues" evidence="3">
    <location>
        <begin position="279"/>
        <end position="289"/>
    </location>
</feature>
<keyword evidence="1" id="KW-0433">Leucine-rich repeat</keyword>